<name>A0A936ZTJ0_9FLAO</name>
<organism evidence="1 2">
    <name type="scientific">Aquimarina mytili</name>
    <dbReference type="NCBI Taxonomy" id="874423"/>
    <lineage>
        <taxon>Bacteria</taxon>
        <taxon>Pseudomonadati</taxon>
        <taxon>Bacteroidota</taxon>
        <taxon>Flavobacteriia</taxon>
        <taxon>Flavobacteriales</taxon>
        <taxon>Flavobacteriaceae</taxon>
        <taxon>Aquimarina</taxon>
    </lineage>
</organism>
<evidence type="ECO:0000313" key="2">
    <source>
        <dbReference type="Proteomes" id="UP000651057"/>
    </source>
</evidence>
<keyword evidence="2" id="KW-1185">Reference proteome</keyword>
<gene>
    <name evidence="1" type="ORF">JJQ60_12920</name>
</gene>
<dbReference type="EMBL" id="JAERQJ010000004">
    <property type="protein sequence ID" value="MBL0684423.1"/>
    <property type="molecule type" value="Genomic_DNA"/>
</dbReference>
<reference evidence="1" key="1">
    <citation type="submission" date="2021-01" db="EMBL/GenBank/DDBJ databases">
        <authorList>
            <person name="Zhong Y.L."/>
        </authorList>
    </citation>
    <scope>NUCLEOTIDE SEQUENCE</scope>
    <source>
        <strain evidence="1">KCTC 23302</strain>
    </source>
</reference>
<proteinExistence type="predicted"/>
<dbReference type="Proteomes" id="UP000651057">
    <property type="component" value="Unassembled WGS sequence"/>
</dbReference>
<accession>A0A936ZTJ0</accession>
<protein>
    <submittedName>
        <fullName evidence="1">Uncharacterized protein</fullName>
    </submittedName>
</protein>
<dbReference type="RefSeq" id="WP_201920567.1">
    <property type="nucleotide sequence ID" value="NZ_BAABAX010000003.1"/>
</dbReference>
<evidence type="ECO:0000313" key="1">
    <source>
        <dbReference type="EMBL" id="MBL0684423.1"/>
    </source>
</evidence>
<sequence length="130" mass="15174">MKQTNNISISGTIIRTTSENLSKLIRPFLDEYNISKNNYKMVLGDDGNNLAIDFNDPTGFEIYFQGYNNGDYLVSAGNDNGDIEAKKIVLDFIHYFDTKNIIYNIEIQYEYDNGQWRDEDFFVHPDFSWN</sequence>
<dbReference type="AlphaFoldDB" id="A0A936ZTJ0"/>
<comment type="caution">
    <text evidence="1">The sequence shown here is derived from an EMBL/GenBank/DDBJ whole genome shotgun (WGS) entry which is preliminary data.</text>
</comment>